<proteinExistence type="predicted"/>
<protein>
    <submittedName>
        <fullName evidence="1">Uncharacterized protein</fullName>
    </submittedName>
</protein>
<dbReference type="EMBL" id="JAIRBT010000003">
    <property type="protein sequence ID" value="MBZ6065231.1"/>
    <property type="molecule type" value="Genomic_DNA"/>
</dbReference>
<evidence type="ECO:0000313" key="2">
    <source>
        <dbReference type="Proteomes" id="UP000774958"/>
    </source>
</evidence>
<comment type="caution">
    <text evidence="1">The sequence shown here is derived from an EMBL/GenBank/DDBJ whole genome shotgun (WGS) entry which is preliminary data.</text>
</comment>
<keyword evidence="2" id="KW-1185">Reference proteome</keyword>
<name>A0ABS7V771_9GAMM</name>
<gene>
    <name evidence="1" type="ORF">LA374_03260</name>
</gene>
<evidence type="ECO:0000313" key="1">
    <source>
        <dbReference type="EMBL" id="MBZ6065231.1"/>
    </source>
</evidence>
<reference evidence="1 2" key="1">
    <citation type="submission" date="2021-09" db="EMBL/GenBank/DDBJ databases">
        <title>Aeromonas schubertii isolated from Asian sea bass.</title>
        <authorList>
            <person name="Pinpimai K."/>
        </authorList>
    </citation>
    <scope>NUCLEOTIDE SEQUENCE [LARGE SCALE GENOMIC DNA]</scope>
    <source>
        <strain evidence="1 2">CHULA2021a</strain>
    </source>
</reference>
<sequence length="150" mass="16927">MIDKLEKISLKVRGALQDLIEESDYVDCELSNFPSGSCEVSSVILGLYLIELGIVNVVQTIGTRDVKGDMNRNNHVWLTVDGRYIVDITADQFDDCDTPVLVAERTDFHDTFKIYECRQVERSYLIRRGSIGYAGVYSKLLEKLKALSAN</sequence>
<organism evidence="1 2">
    <name type="scientific">Aeromonas schubertii</name>
    <dbReference type="NCBI Taxonomy" id="652"/>
    <lineage>
        <taxon>Bacteria</taxon>
        <taxon>Pseudomonadati</taxon>
        <taxon>Pseudomonadota</taxon>
        <taxon>Gammaproteobacteria</taxon>
        <taxon>Aeromonadales</taxon>
        <taxon>Aeromonadaceae</taxon>
        <taxon>Aeromonas</taxon>
    </lineage>
</organism>
<dbReference type="Proteomes" id="UP000774958">
    <property type="component" value="Unassembled WGS sequence"/>
</dbReference>
<accession>A0ABS7V771</accession>
<dbReference type="RefSeq" id="WP_224162158.1">
    <property type="nucleotide sequence ID" value="NZ_JAIRBT010000003.1"/>
</dbReference>